<dbReference type="GO" id="GO:0005975">
    <property type="term" value="P:carbohydrate metabolic process"/>
    <property type="evidence" value="ECO:0007669"/>
    <property type="project" value="UniProtKB-ARBA"/>
</dbReference>
<feature type="domain" description="Fibronectin type-III" evidence="4">
    <location>
        <begin position="399"/>
        <end position="488"/>
    </location>
</feature>
<evidence type="ECO:0000256" key="3">
    <source>
        <dbReference type="SAM" id="SignalP"/>
    </source>
</evidence>
<feature type="domain" description="Fibronectin type-III" evidence="4">
    <location>
        <begin position="573"/>
        <end position="662"/>
    </location>
</feature>
<dbReference type="PROSITE" id="PS50853">
    <property type="entry name" value="FN3"/>
    <property type="match status" value="3"/>
</dbReference>
<reference evidence="6" key="1">
    <citation type="submission" date="2017-04" db="EMBL/GenBank/DDBJ databases">
        <title>Function of individual gut microbiota members based on whole genome sequencing of pure cultures obtained from chicken caecum.</title>
        <authorList>
            <person name="Medvecky M."/>
            <person name="Cejkova D."/>
            <person name="Polansky O."/>
            <person name="Karasova D."/>
            <person name="Kubasova T."/>
            <person name="Cizek A."/>
            <person name="Rychlik I."/>
        </authorList>
    </citation>
    <scope>NUCLEOTIDE SEQUENCE [LARGE SCALE GENOMIC DNA]</scope>
    <source>
        <strain evidence="6">An70</strain>
    </source>
</reference>
<dbReference type="Pfam" id="PF01832">
    <property type="entry name" value="Glucosaminidase"/>
    <property type="match status" value="1"/>
</dbReference>
<sequence length="1009" mass="108536">MKRKFAIFGCFLVGLLMIVLLPSLAFAGGSQSAAEDGTDGEPIDFVYIDSQEVVIGTTEYVVVSFNEKIDSAYALTLLVEREGDGKILEFTSTKVVDDAALFELSFDDESTGVYSLISVCFQDGSNAERTIALDSDENHGSFVVKPAGSGPDLRDSGIETNVYGLDDDGSIINKDGLGDATPISPLSLNSSNRTGDFVIVLDAGHGGSDPGAVGNGIKESDINLKIARYCKEELEKYYGVKVIMTRDSDTRVGLEDRSAIARDAGADFFISFHINSGGGTGAEVWIPAVNDSWHSSFHEIGDAIGNDILSKLSALGLNNRGTKFDYYTLNGGRYYPDGSPADSLSVIRNCRLYGIPAILVEHGFIDRASDANILKDDNKLASMGKADAEAIASYFGLSKEQRPVVEASWMRNGEIDLTWSAVDGAERYAVALKTESGYHTYIYDCTETSYTVTGLENGEDYQFLVQAYVDGHWTSFSDRDIFSCTLIPMPEARVESTGDGTVTLSWGAVDGAEAYAVAEYVGGRYVTYTLDCRDTTYTVSDLANGYEHSFLVQAKVGGRWSSFGPANLVKATPEGAMRPSVSAEPADRSVALTWDPVPGAERYAVAVREGSGWRTFTYDCRGTSYTATGLSNGTEYEFLVQALCMGRWSSFGEGDVVSVIPADPTAPEARVESTGDGTVTLSWGAVDGAEAYAVAEYVGGRYVTYTLDCRDTTYTVSDLANGYEHSFLVQAKVGGRWSSFGPANLVKATPEGAMRPSVSAEPADRSVALTWDPVPGAERYAVAVREGSGWRTFTYDCRGTSYTATGLSNGTEYEFLVQALCMGRWSSFGEGDVVKVKTPGTKIMGSSNASIEQMTALFYASGHEYPADIYSPRGASTIEDFCQIVYEESAAEGVKAEVLFSQAMVETGWLQFGGSVRAEQCNFGGLGAVSNSVAGASFPNVRIGLRAQVQHLKAYASNDPLNNSCVDPRFQFVKRDIAPTVEDLNGRWAVPGTGYGQSITSLVERMLNL</sequence>
<dbReference type="InterPro" id="IPR050695">
    <property type="entry name" value="N-acetylmuramoyl_amidase_3"/>
</dbReference>
<dbReference type="SMART" id="SM00646">
    <property type="entry name" value="Ami_3"/>
    <property type="match status" value="1"/>
</dbReference>
<comment type="caution">
    <text evidence="5">The sequence shown here is derived from an EMBL/GenBank/DDBJ whole genome shotgun (WGS) entry which is preliminary data.</text>
</comment>
<keyword evidence="3" id="KW-0732">Signal</keyword>
<dbReference type="GO" id="GO:0009253">
    <property type="term" value="P:peptidoglycan catabolic process"/>
    <property type="evidence" value="ECO:0007669"/>
    <property type="project" value="InterPro"/>
</dbReference>
<feature type="signal peptide" evidence="3">
    <location>
        <begin position="1"/>
        <end position="27"/>
    </location>
</feature>
<dbReference type="InterPro" id="IPR013783">
    <property type="entry name" value="Ig-like_fold"/>
</dbReference>
<dbReference type="GO" id="GO:0016798">
    <property type="term" value="F:hydrolase activity, acting on glycosyl bonds"/>
    <property type="evidence" value="ECO:0007669"/>
    <property type="project" value="UniProtKB-KW"/>
</dbReference>
<proteinExistence type="predicted"/>
<evidence type="ECO:0000256" key="1">
    <source>
        <dbReference type="ARBA" id="ARBA00022801"/>
    </source>
</evidence>
<dbReference type="InterPro" id="IPR036116">
    <property type="entry name" value="FN3_sf"/>
</dbReference>
<keyword evidence="6" id="KW-1185">Reference proteome</keyword>
<evidence type="ECO:0000313" key="5">
    <source>
        <dbReference type="EMBL" id="OUN44624.1"/>
    </source>
</evidence>
<dbReference type="InterPro" id="IPR002508">
    <property type="entry name" value="MurNAc-LAA_cat"/>
</dbReference>
<organism evidence="5 6">
    <name type="scientific">Enorma massiliensis</name>
    <dbReference type="NCBI Taxonomy" id="1472761"/>
    <lineage>
        <taxon>Bacteria</taxon>
        <taxon>Bacillati</taxon>
        <taxon>Actinomycetota</taxon>
        <taxon>Coriobacteriia</taxon>
        <taxon>Coriobacteriales</taxon>
        <taxon>Coriobacteriaceae</taxon>
        <taxon>Enorma</taxon>
    </lineage>
</organism>
<accession>A0A1Y3U791</accession>
<evidence type="ECO:0000256" key="2">
    <source>
        <dbReference type="ARBA" id="ARBA00023295"/>
    </source>
</evidence>
<dbReference type="Gene3D" id="3.40.630.40">
    <property type="entry name" value="Zn-dependent exopeptidases"/>
    <property type="match status" value="1"/>
</dbReference>
<dbReference type="SMART" id="SM00060">
    <property type="entry name" value="FN3"/>
    <property type="match status" value="5"/>
</dbReference>
<dbReference type="AlphaFoldDB" id="A0A1Y3U791"/>
<evidence type="ECO:0000313" key="6">
    <source>
        <dbReference type="Proteomes" id="UP000196560"/>
    </source>
</evidence>
<dbReference type="SUPFAM" id="SSF49265">
    <property type="entry name" value="Fibronectin type III"/>
    <property type="match status" value="3"/>
</dbReference>
<dbReference type="Pfam" id="PF01520">
    <property type="entry name" value="Amidase_3"/>
    <property type="match status" value="1"/>
</dbReference>
<dbReference type="CDD" id="cd02696">
    <property type="entry name" value="MurNAc-LAA"/>
    <property type="match status" value="1"/>
</dbReference>
<feature type="chain" id="PRO_5038376341" description="Fibronectin type-III domain-containing protein" evidence="3">
    <location>
        <begin position="28"/>
        <end position="1009"/>
    </location>
</feature>
<dbReference type="InterPro" id="IPR002901">
    <property type="entry name" value="MGlyc_endo_b_GlcNAc-like_dom"/>
</dbReference>
<dbReference type="EMBL" id="NFHO01000001">
    <property type="protein sequence ID" value="OUN44624.1"/>
    <property type="molecule type" value="Genomic_DNA"/>
</dbReference>
<dbReference type="Gene3D" id="2.60.40.10">
    <property type="entry name" value="Immunoglobulins"/>
    <property type="match status" value="5"/>
</dbReference>
<keyword evidence="1" id="KW-0378">Hydrolase</keyword>
<dbReference type="GO" id="GO:0008745">
    <property type="term" value="F:N-acetylmuramoyl-L-alanine amidase activity"/>
    <property type="evidence" value="ECO:0007669"/>
    <property type="project" value="InterPro"/>
</dbReference>
<keyword evidence="2" id="KW-0326">Glycosidase</keyword>
<evidence type="ECO:0000259" key="4">
    <source>
        <dbReference type="PROSITE" id="PS50853"/>
    </source>
</evidence>
<dbReference type="CDD" id="cd00063">
    <property type="entry name" value="FN3"/>
    <property type="match status" value="4"/>
</dbReference>
<dbReference type="PANTHER" id="PTHR30404">
    <property type="entry name" value="N-ACETYLMURAMOYL-L-ALANINE AMIDASE"/>
    <property type="match status" value="1"/>
</dbReference>
<dbReference type="PANTHER" id="PTHR30404:SF0">
    <property type="entry name" value="N-ACETYLMURAMOYL-L-ALANINE AMIDASE AMIC"/>
    <property type="match status" value="1"/>
</dbReference>
<feature type="domain" description="Fibronectin type-III" evidence="4">
    <location>
        <begin position="750"/>
        <end position="841"/>
    </location>
</feature>
<gene>
    <name evidence="5" type="ORF">B5G21_01450</name>
</gene>
<dbReference type="GO" id="GO:0030288">
    <property type="term" value="C:outer membrane-bounded periplasmic space"/>
    <property type="evidence" value="ECO:0007669"/>
    <property type="project" value="TreeGrafter"/>
</dbReference>
<name>A0A1Y3U791_9ACTN</name>
<protein>
    <recommendedName>
        <fullName evidence="4">Fibronectin type-III domain-containing protein</fullName>
    </recommendedName>
</protein>
<dbReference type="Proteomes" id="UP000196560">
    <property type="component" value="Unassembled WGS sequence"/>
</dbReference>
<dbReference type="SUPFAM" id="SSF53187">
    <property type="entry name" value="Zn-dependent exopeptidases"/>
    <property type="match status" value="1"/>
</dbReference>
<dbReference type="GO" id="GO:0004040">
    <property type="term" value="F:amidase activity"/>
    <property type="evidence" value="ECO:0007669"/>
    <property type="project" value="InterPro"/>
</dbReference>
<dbReference type="InterPro" id="IPR003961">
    <property type="entry name" value="FN3_dom"/>
</dbReference>